<feature type="compositionally biased region" description="Polar residues" evidence="1">
    <location>
        <begin position="25"/>
        <end position="37"/>
    </location>
</feature>
<feature type="compositionally biased region" description="Gly residues" evidence="1">
    <location>
        <begin position="1"/>
        <end position="10"/>
    </location>
</feature>
<keyword evidence="3" id="KW-1185">Reference proteome</keyword>
<evidence type="ECO:0000313" key="3">
    <source>
        <dbReference type="Proteomes" id="UP000299102"/>
    </source>
</evidence>
<feature type="region of interest" description="Disordered" evidence="1">
    <location>
        <begin position="1"/>
        <end position="79"/>
    </location>
</feature>
<feature type="compositionally biased region" description="Basic and acidic residues" evidence="1">
    <location>
        <begin position="58"/>
        <end position="67"/>
    </location>
</feature>
<name>A0A4C2A1J9_EUMVA</name>
<protein>
    <submittedName>
        <fullName evidence="2">Uncharacterized protein</fullName>
    </submittedName>
</protein>
<evidence type="ECO:0000313" key="2">
    <source>
        <dbReference type="EMBL" id="GBP94811.1"/>
    </source>
</evidence>
<dbReference type="Proteomes" id="UP000299102">
    <property type="component" value="Unassembled WGS sequence"/>
</dbReference>
<dbReference type="AlphaFoldDB" id="A0A4C2A1J9"/>
<gene>
    <name evidence="2" type="ORF">EVAR_69022_1</name>
</gene>
<organism evidence="2 3">
    <name type="scientific">Eumeta variegata</name>
    <name type="common">Bagworm moth</name>
    <name type="synonym">Eumeta japonica</name>
    <dbReference type="NCBI Taxonomy" id="151549"/>
    <lineage>
        <taxon>Eukaryota</taxon>
        <taxon>Metazoa</taxon>
        <taxon>Ecdysozoa</taxon>
        <taxon>Arthropoda</taxon>
        <taxon>Hexapoda</taxon>
        <taxon>Insecta</taxon>
        <taxon>Pterygota</taxon>
        <taxon>Neoptera</taxon>
        <taxon>Endopterygota</taxon>
        <taxon>Lepidoptera</taxon>
        <taxon>Glossata</taxon>
        <taxon>Ditrysia</taxon>
        <taxon>Tineoidea</taxon>
        <taxon>Psychidae</taxon>
        <taxon>Oiketicinae</taxon>
        <taxon>Eumeta</taxon>
    </lineage>
</organism>
<comment type="caution">
    <text evidence="2">The sequence shown here is derived from an EMBL/GenBank/DDBJ whole genome shotgun (WGS) entry which is preliminary data.</text>
</comment>
<sequence>METSGEGGQLRPGASARTKSYGREANSSTRVRASIQNRAAPCARMRDVTSGSEIGEPEGPRGADSERGLTAAVVGRSFN</sequence>
<proteinExistence type="predicted"/>
<reference evidence="2 3" key="1">
    <citation type="journal article" date="2019" name="Commun. Biol.">
        <title>The bagworm genome reveals a unique fibroin gene that provides high tensile strength.</title>
        <authorList>
            <person name="Kono N."/>
            <person name="Nakamura H."/>
            <person name="Ohtoshi R."/>
            <person name="Tomita M."/>
            <person name="Numata K."/>
            <person name="Arakawa K."/>
        </authorList>
    </citation>
    <scope>NUCLEOTIDE SEQUENCE [LARGE SCALE GENOMIC DNA]</scope>
</reference>
<accession>A0A4C2A1J9</accession>
<evidence type="ECO:0000256" key="1">
    <source>
        <dbReference type="SAM" id="MobiDB-lite"/>
    </source>
</evidence>
<dbReference type="EMBL" id="BGZK01002549">
    <property type="protein sequence ID" value="GBP94811.1"/>
    <property type="molecule type" value="Genomic_DNA"/>
</dbReference>